<dbReference type="PANTHER" id="PTHR13605">
    <property type="entry name" value="ER MEMBRANE PROTEIN COMPLEX SUBUNIT 7"/>
    <property type="match status" value="1"/>
</dbReference>
<dbReference type="InterPro" id="IPR039163">
    <property type="entry name" value="EMC7"/>
</dbReference>
<comment type="caution">
    <text evidence="9">The sequence shown here is derived from an EMBL/GenBank/DDBJ whole genome shotgun (WGS) entry which is preliminary data.</text>
</comment>
<evidence type="ECO:0000256" key="5">
    <source>
        <dbReference type="ARBA" id="ARBA00022989"/>
    </source>
</evidence>
<evidence type="ECO:0000313" key="9">
    <source>
        <dbReference type="EMBL" id="ORC87622.1"/>
    </source>
</evidence>
<feature type="domain" description="ER membrane protein complex subunit 7 beta-sandwich" evidence="8">
    <location>
        <begin position="67"/>
        <end position="190"/>
    </location>
</feature>
<keyword evidence="6" id="KW-0472">Membrane</keyword>
<keyword evidence="3" id="KW-0812">Transmembrane</keyword>
<protein>
    <submittedName>
        <fullName evidence="9">C15orf24 protein</fullName>
    </submittedName>
</protein>
<comment type="subcellular location">
    <subcellularLocation>
        <location evidence="1">Membrane</location>
        <topology evidence="1">Single-pass membrane protein</topology>
    </subcellularLocation>
</comment>
<organism evidence="9 10">
    <name type="scientific">Trypanosoma theileri</name>
    <dbReference type="NCBI Taxonomy" id="67003"/>
    <lineage>
        <taxon>Eukaryota</taxon>
        <taxon>Discoba</taxon>
        <taxon>Euglenozoa</taxon>
        <taxon>Kinetoplastea</taxon>
        <taxon>Metakinetoplastina</taxon>
        <taxon>Trypanosomatida</taxon>
        <taxon>Trypanosomatidae</taxon>
        <taxon>Trypanosoma</taxon>
    </lineage>
</organism>
<comment type="similarity">
    <text evidence="2">Belongs to the EMC7 family.</text>
</comment>
<gene>
    <name evidence="9" type="ORF">TM35_000212280</name>
</gene>
<evidence type="ECO:0000259" key="8">
    <source>
        <dbReference type="Pfam" id="PF09430"/>
    </source>
</evidence>
<feature type="region of interest" description="Disordered" evidence="7">
    <location>
        <begin position="208"/>
        <end position="250"/>
    </location>
</feature>
<accession>A0A1X0NSE7</accession>
<evidence type="ECO:0000313" key="10">
    <source>
        <dbReference type="Proteomes" id="UP000192257"/>
    </source>
</evidence>
<dbReference type="InterPro" id="IPR019008">
    <property type="entry name" value="Beta_sandwich_EMC7"/>
</dbReference>
<evidence type="ECO:0000256" key="3">
    <source>
        <dbReference type="ARBA" id="ARBA00022692"/>
    </source>
</evidence>
<name>A0A1X0NSE7_9TRYP</name>
<keyword evidence="5" id="KW-1133">Transmembrane helix</keyword>
<dbReference type="InterPro" id="IPR013784">
    <property type="entry name" value="Carb-bd-like_fold"/>
</dbReference>
<keyword evidence="10" id="KW-1185">Reference proteome</keyword>
<proteinExistence type="inferred from homology"/>
<evidence type="ECO:0000256" key="7">
    <source>
        <dbReference type="SAM" id="MobiDB-lite"/>
    </source>
</evidence>
<keyword evidence="4" id="KW-0732">Signal</keyword>
<feature type="compositionally biased region" description="Basic and acidic residues" evidence="7">
    <location>
        <begin position="208"/>
        <end position="218"/>
    </location>
</feature>
<dbReference type="GO" id="GO:0030246">
    <property type="term" value="F:carbohydrate binding"/>
    <property type="evidence" value="ECO:0007669"/>
    <property type="project" value="InterPro"/>
</dbReference>
<dbReference type="EMBL" id="NBCO01000021">
    <property type="protein sequence ID" value="ORC87622.1"/>
    <property type="molecule type" value="Genomic_DNA"/>
</dbReference>
<sequence length="250" mass="28445">MTRVTMTYRSGILLQLTVAFALLFTAVTITVSGDNTQSLQEEETSTVPYYGRLLIHPNFFNHPDAVNPLWRVQQGEVVLSNAQHSFRVPTQVDGSFVIYDLPYGTYYLHAEYANFVYPNIRVDVTQKTSQGVVTPVIRTYTNDVLMTPVQGTGLDESSPALIPFASVHLYYTPREQYSVWDFFKNPMIIMMMVSMAMVGLTQLMPEEDRKESTRELQRLRRQLTGETDVEDNRKRPAVTASAGEQEKKSK</sequence>
<dbReference type="GO" id="GO:0072546">
    <property type="term" value="C:EMC complex"/>
    <property type="evidence" value="ECO:0007669"/>
    <property type="project" value="TreeGrafter"/>
</dbReference>
<dbReference type="GeneID" id="39986858"/>
<evidence type="ECO:0000256" key="6">
    <source>
        <dbReference type="ARBA" id="ARBA00023136"/>
    </source>
</evidence>
<reference evidence="9 10" key="1">
    <citation type="submission" date="2017-03" db="EMBL/GenBank/DDBJ databases">
        <title>An alternative strategy for trypanosome survival in the mammalian bloodstream revealed through genome and transcriptome analysis of the ubiquitous bovine parasite Trypanosoma (Megatrypanum) theileri.</title>
        <authorList>
            <person name="Kelly S."/>
            <person name="Ivens A."/>
            <person name="Mott A."/>
            <person name="O'Neill E."/>
            <person name="Emms D."/>
            <person name="Macleod O."/>
            <person name="Voorheis P."/>
            <person name="Matthews J."/>
            <person name="Matthews K."/>
            <person name="Carrington M."/>
        </authorList>
    </citation>
    <scope>NUCLEOTIDE SEQUENCE [LARGE SCALE GENOMIC DNA]</scope>
    <source>
        <strain evidence="9">Edinburgh</strain>
    </source>
</reference>
<dbReference type="OrthoDB" id="27095at2759"/>
<dbReference type="STRING" id="67003.A0A1X0NSE7"/>
<dbReference type="SUPFAM" id="SSF49452">
    <property type="entry name" value="Starch-binding domain-like"/>
    <property type="match status" value="1"/>
</dbReference>
<evidence type="ECO:0000256" key="4">
    <source>
        <dbReference type="ARBA" id="ARBA00022729"/>
    </source>
</evidence>
<dbReference type="AlphaFoldDB" id="A0A1X0NSE7"/>
<dbReference type="VEuPathDB" id="TriTrypDB:TM35_000212280"/>
<dbReference type="RefSeq" id="XP_028881688.1">
    <property type="nucleotide sequence ID" value="XM_029027078.1"/>
</dbReference>
<evidence type="ECO:0000256" key="1">
    <source>
        <dbReference type="ARBA" id="ARBA00004167"/>
    </source>
</evidence>
<dbReference type="Pfam" id="PF09430">
    <property type="entry name" value="EMC7_beta-sandw"/>
    <property type="match status" value="1"/>
</dbReference>
<evidence type="ECO:0000256" key="2">
    <source>
        <dbReference type="ARBA" id="ARBA00008880"/>
    </source>
</evidence>
<dbReference type="Proteomes" id="UP000192257">
    <property type="component" value="Unassembled WGS sequence"/>
</dbReference>
<dbReference type="PANTHER" id="PTHR13605:SF4">
    <property type="entry name" value="ER MEMBRANE PROTEIN COMPLEX SUBUNIT 7"/>
    <property type="match status" value="1"/>
</dbReference>